<evidence type="ECO:0000313" key="3">
    <source>
        <dbReference type="Proteomes" id="UP000053477"/>
    </source>
</evidence>
<proteinExistence type="predicted"/>
<dbReference type="OrthoDB" id="3214502at2759"/>
<dbReference type="Proteomes" id="UP000053477">
    <property type="component" value="Unassembled WGS sequence"/>
</dbReference>
<dbReference type="InterPro" id="IPR041457">
    <property type="entry name" value="CxC2_KDZ-assoc"/>
</dbReference>
<dbReference type="AlphaFoldDB" id="A0A0H2QZ26"/>
<gene>
    <name evidence="2" type="ORF">SCHPADRAFT_840165</name>
</gene>
<evidence type="ECO:0000259" key="1">
    <source>
        <dbReference type="Pfam" id="PF18803"/>
    </source>
</evidence>
<sequence length="432" mass="48161">MEEFLPLRNALLSQLLGHDGFLEEGDLCSDCTRDEEEATYRCPSCFGGKIYCKAHLLAAHKSEPFHFVEVRHWNGSYWERTSLGSLGFTLYLGHHGDPCPRAGTGARMLHVLHTTGIHDLLNSRIFPATIKCPESATTFACLNEFHLLTTQGKLTGMDYYETLVRLTDNTGKDPPNKKYEEFMRMSRLWRHLKMLKRTAVFLLPGGVDGCGPGVCAIRCPACPSNLDGVSIEGLFDIPQGLPDWVDTDYAQVDANFRLKHKERNIRDVELNGGIAYIVAQGPYKQYVEACGPQTEVNVCDSGLRAVDHANLRGTSAYAASGVGACQCRHMLVRPTGVGDLQKGEKYSNMDYVFASSVSSTSGKRMVISYDIACQWYINFKTRCIGLPEAIKFDPIGRQVDYVIPKFHIAAHGSKCQSKFSLNYRRFMARTDG</sequence>
<dbReference type="InterPro" id="IPR040521">
    <property type="entry name" value="KDZ"/>
</dbReference>
<organism evidence="2 3">
    <name type="scientific">Schizopora paradoxa</name>
    <dbReference type="NCBI Taxonomy" id="27342"/>
    <lineage>
        <taxon>Eukaryota</taxon>
        <taxon>Fungi</taxon>
        <taxon>Dikarya</taxon>
        <taxon>Basidiomycota</taxon>
        <taxon>Agaricomycotina</taxon>
        <taxon>Agaricomycetes</taxon>
        <taxon>Hymenochaetales</taxon>
        <taxon>Schizoporaceae</taxon>
        <taxon>Schizopora</taxon>
    </lineage>
</organism>
<keyword evidence="3" id="KW-1185">Reference proteome</keyword>
<feature type="non-terminal residue" evidence="2">
    <location>
        <position position="432"/>
    </location>
</feature>
<dbReference type="Pfam" id="PF18758">
    <property type="entry name" value="KDZ"/>
    <property type="match status" value="1"/>
</dbReference>
<dbReference type="InParanoid" id="A0A0H2QZ26"/>
<dbReference type="EMBL" id="KQ086422">
    <property type="protein sequence ID" value="KLO04830.1"/>
    <property type="molecule type" value="Genomic_DNA"/>
</dbReference>
<dbReference type="Pfam" id="PF18803">
    <property type="entry name" value="CxC2"/>
    <property type="match status" value="1"/>
</dbReference>
<accession>A0A0H2QZ26</accession>
<dbReference type="STRING" id="27342.A0A0H2QZ26"/>
<reference evidence="2 3" key="1">
    <citation type="submission" date="2015-04" db="EMBL/GenBank/DDBJ databases">
        <title>Complete genome sequence of Schizopora paradoxa KUC8140, a cosmopolitan wood degrader in East Asia.</title>
        <authorList>
            <consortium name="DOE Joint Genome Institute"/>
            <person name="Min B."/>
            <person name="Park H."/>
            <person name="Jang Y."/>
            <person name="Kim J.-J."/>
            <person name="Kim K.H."/>
            <person name="Pangilinan J."/>
            <person name="Lipzen A."/>
            <person name="Riley R."/>
            <person name="Grigoriev I.V."/>
            <person name="Spatafora J.W."/>
            <person name="Choi I.-G."/>
        </authorList>
    </citation>
    <scope>NUCLEOTIDE SEQUENCE [LARGE SCALE GENOMIC DNA]</scope>
    <source>
        <strain evidence="2 3">KUC8140</strain>
    </source>
</reference>
<evidence type="ECO:0000313" key="2">
    <source>
        <dbReference type="EMBL" id="KLO04830.1"/>
    </source>
</evidence>
<protein>
    <recommendedName>
        <fullName evidence="1">CxC2-like cysteine cluster KDZ transposase-associated domain-containing protein</fullName>
    </recommendedName>
</protein>
<feature type="domain" description="CxC2-like cysteine cluster KDZ transposase-associated" evidence="1">
    <location>
        <begin position="120"/>
        <end position="171"/>
    </location>
</feature>
<name>A0A0H2QZ26_9AGAM</name>